<sequence length="239" mass="26088">MSYSYSQAQAASQAVGPAVVPPQSSTPQQQSQPHPLFGLLVPGRSLRTDFCPISPTQFTLRLSSEDIPFAQGAKLGAPPISTSLFLSSISEIVVTLFEPAVASLGPDNAVILYWQAEGSDTFETLGALTALRPSGIFRTGWDTGIHPALKDGSCRAVIIGASVESIEKAHNLELDTRHIEDRLSMAKKIAINLFNFMESFNTHSGGCGQYMTVPTNVLERWMKRFEAKYKIDSNFFMRS</sequence>
<accession>A0A7S1B6R7</accession>
<organism evidence="2">
    <name type="scientific">Corethron hystrix</name>
    <dbReference type="NCBI Taxonomy" id="216773"/>
    <lineage>
        <taxon>Eukaryota</taxon>
        <taxon>Sar</taxon>
        <taxon>Stramenopiles</taxon>
        <taxon>Ochrophyta</taxon>
        <taxon>Bacillariophyta</taxon>
        <taxon>Coscinodiscophyceae</taxon>
        <taxon>Corethrophycidae</taxon>
        <taxon>Corethrales</taxon>
        <taxon>Corethraceae</taxon>
        <taxon>Corethron</taxon>
    </lineage>
</organism>
<dbReference type="EMBL" id="HBFR01003960">
    <property type="protein sequence ID" value="CAD8875579.1"/>
    <property type="molecule type" value="Transcribed_RNA"/>
</dbReference>
<dbReference type="GO" id="GO:0061608">
    <property type="term" value="F:nuclear import signal receptor activity"/>
    <property type="evidence" value="ECO:0007669"/>
    <property type="project" value="TreeGrafter"/>
</dbReference>
<dbReference type="Pfam" id="PF21057">
    <property type="entry name" value="Hikeshi-like_C"/>
    <property type="match status" value="1"/>
</dbReference>
<dbReference type="GO" id="GO:0005829">
    <property type="term" value="C:cytosol"/>
    <property type="evidence" value="ECO:0007669"/>
    <property type="project" value="TreeGrafter"/>
</dbReference>
<name>A0A7S1B6R7_9STRA</name>
<dbReference type="InterPro" id="IPR048364">
    <property type="entry name" value="Hikeshi-like_C"/>
</dbReference>
<dbReference type="InterPro" id="IPR031318">
    <property type="entry name" value="OPI10"/>
</dbReference>
<feature type="domain" description="Hikeshi-like C-terminal" evidence="1">
    <location>
        <begin position="183"/>
        <end position="236"/>
    </location>
</feature>
<dbReference type="GO" id="GO:0006606">
    <property type="term" value="P:protein import into nucleus"/>
    <property type="evidence" value="ECO:0007669"/>
    <property type="project" value="TreeGrafter"/>
</dbReference>
<dbReference type="PANTHER" id="PTHR12925">
    <property type="entry name" value="HIKESHI FAMILY MEMBER"/>
    <property type="match status" value="1"/>
</dbReference>
<protein>
    <recommendedName>
        <fullName evidence="1">Hikeshi-like C-terminal domain-containing protein</fullName>
    </recommendedName>
</protein>
<dbReference type="AlphaFoldDB" id="A0A7S1B6R7"/>
<evidence type="ECO:0000313" key="2">
    <source>
        <dbReference type="EMBL" id="CAD8875579.1"/>
    </source>
</evidence>
<proteinExistence type="predicted"/>
<dbReference type="PANTHER" id="PTHR12925:SF0">
    <property type="entry name" value="PROTEIN HIKESHI"/>
    <property type="match status" value="1"/>
</dbReference>
<gene>
    <name evidence="2" type="ORF">CHYS00102_LOCUS2755</name>
</gene>
<dbReference type="GO" id="GO:0005634">
    <property type="term" value="C:nucleus"/>
    <property type="evidence" value="ECO:0007669"/>
    <property type="project" value="TreeGrafter"/>
</dbReference>
<evidence type="ECO:0000259" key="1">
    <source>
        <dbReference type="Pfam" id="PF21057"/>
    </source>
</evidence>
<reference evidence="2" key="1">
    <citation type="submission" date="2021-01" db="EMBL/GenBank/DDBJ databases">
        <authorList>
            <person name="Corre E."/>
            <person name="Pelletier E."/>
            <person name="Niang G."/>
            <person name="Scheremetjew M."/>
            <person name="Finn R."/>
            <person name="Kale V."/>
            <person name="Holt S."/>
            <person name="Cochrane G."/>
            <person name="Meng A."/>
            <person name="Brown T."/>
            <person name="Cohen L."/>
        </authorList>
    </citation>
    <scope>NUCLEOTIDE SEQUENCE</scope>
    <source>
        <strain evidence="2">308</strain>
    </source>
</reference>